<dbReference type="InterPro" id="IPR007557">
    <property type="entry name" value="PSP1_C"/>
</dbReference>
<feature type="region of interest" description="Disordered" evidence="1">
    <location>
        <begin position="511"/>
        <end position="534"/>
    </location>
</feature>
<reference evidence="3" key="1">
    <citation type="submission" date="2014-09" db="EMBL/GenBank/DDBJ databases">
        <title>Draft genome sequence of an oleaginous Mucoromycotina fungus Mucor ambiguus NBRC6742.</title>
        <authorList>
            <person name="Takeda I."/>
            <person name="Yamane N."/>
            <person name="Morita T."/>
            <person name="Tamano K."/>
            <person name="Machida M."/>
            <person name="Baker S."/>
            <person name="Koike H."/>
        </authorList>
    </citation>
    <scope>NUCLEOTIDE SEQUENCE</scope>
    <source>
        <strain evidence="3">NBRC 6742</strain>
    </source>
</reference>
<dbReference type="Proteomes" id="UP000053815">
    <property type="component" value="Unassembled WGS sequence"/>
</dbReference>
<gene>
    <name evidence="3" type="ORF">MAM1_0130d06101</name>
</gene>
<feature type="domain" description="PSP1 C-terminal" evidence="2">
    <location>
        <begin position="541"/>
        <end position="626"/>
    </location>
</feature>
<organism evidence="3">
    <name type="scientific">Mucor ambiguus</name>
    <dbReference type="NCBI Taxonomy" id="91626"/>
    <lineage>
        <taxon>Eukaryota</taxon>
        <taxon>Fungi</taxon>
        <taxon>Fungi incertae sedis</taxon>
        <taxon>Mucoromycota</taxon>
        <taxon>Mucoromycotina</taxon>
        <taxon>Mucoromycetes</taxon>
        <taxon>Mucorales</taxon>
        <taxon>Mucorineae</taxon>
        <taxon>Mucoraceae</taxon>
        <taxon>Mucor</taxon>
    </lineage>
</organism>
<keyword evidence="4" id="KW-1185">Reference proteome</keyword>
<dbReference type="NCBIfam" id="NF041131">
    <property type="entry name" value="RicT_YaaT_fam"/>
    <property type="match status" value="1"/>
</dbReference>
<feature type="compositionally biased region" description="Polar residues" evidence="1">
    <location>
        <begin position="39"/>
        <end position="60"/>
    </location>
</feature>
<protein>
    <submittedName>
        <fullName evidence="3">PSP1-domain-containing protein</fullName>
    </submittedName>
</protein>
<dbReference type="GO" id="GO:0005737">
    <property type="term" value="C:cytoplasm"/>
    <property type="evidence" value="ECO:0007669"/>
    <property type="project" value="TreeGrafter"/>
</dbReference>
<feature type="region of interest" description="Disordered" evidence="1">
    <location>
        <begin position="155"/>
        <end position="188"/>
    </location>
</feature>
<evidence type="ECO:0000256" key="1">
    <source>
        <dbReference type="SAM" id="MobiDB-lite"/>
    </source>
</evidence>
<sequence length="649" mass="74376">MSQQQQQQKTEDDSNYIGVPIINNPNPDNAWKAVGSPSRRGSTTTLFSDINKKSSPNESPVNDHVDIIRRSSVVSEGNNNNWGSFGGFQWEGPSIFDEDGKPITVPPTQPAPDDAQAMFNTNYDILSVPMLPGVSLEPIYRQQRSLSFSMGQDPTFFGYDDYDEHPAPQQQQQQQQNQYQSSFKSSLAPMEEEEDAYYDEFDHIRSRSKSSGAAFGLLSQNQHSRLMNNGHIRRGSEQQDDLLINQRRRSSSRFFNTNDPAATTAAATPHMSMGDKERLDILQRRLSQQQEYSFPDNLMRRQSLTLSSHPPSNIQQLADQLENTHLRTDLPNLSAFQPPPPPPQSQQTQYRSDLYAQHLQQQPLFNNGPLPYHPSAAATAQQQSQQQQQPHHPSQQQHHYQQQQRQAQNQHQQQQAADDYFDTDPRGFQDLGKGIPVHRLDPNVPLYMVEFKGGRTDFFYVIDSNQFHPQLGDLVIVEADRGKDLGKVACNTLTIDQVTVLEQKKQAQLQQLENNDKEKEKDKEAKEEETPAKAQRELHVKRIFRLAAPDEVNLLLVKGQDEHKALVVCQQKTKQRKLPMEVVDAEYQWDRRKLTFYFEAENRIDFRELVRELFKIYKTRIWMCVVTAPITIDDINNAAASTTTFKNDM</sequence>
<name>A0A0C9MH11_9FUNG</name>
<feature type="region of interest" description="Disordered" evidence="1">
    <location>
        <begin position="364"/>
        <end position="434"/>
    </location>
</feature>
<dbReference type="AlphaFoldDB" id="A0A0C9MH11"/>
<feature type="compositionally biased region" description="Low complexity" evidence="1">
    <location>
        <begin position="169"/>
        <end position="180"/>
    </location>
</feature>
<dbReference type="OrthoDB" id="243127at2759"/>
<accession>A0A0C9MH11</accession>
<feature type="compositionally biased region" description="Basic and acidic residues" evidence="1">
    <location>
        <begin position="514"/>
        <end position="534"/>
    </location>
</feature>
<dbReference type="PANTHER" id="PTHR43830">
    <property type="entry name" value="PROTEIN PSP1"/>
    <property type="match status" value="1"/>
</dbReference>
<dbReference type="InterPro" id="IPR047767">
    <property type="entry name" value="PSP1-like"/>
</dbReference>
<dbReference type="Pfam" id="PF04468">
    <property type="entry name" value="PSP1"/>
    <property type="match status" value="1"/>
</dbReference>
<evidence type="ECO:0000313" key="3">
    <source>
        <dbReference type="EMBL" id="GAN06614.1"/>
    </source>
</evidence>
<dbReference type="EMBL" id="DF836419">
    <property type="protein sequence ID" value="GAN06614.1"/>
    <property type="molecule type" value="Genomic_DNA"/>
</dbReference>
<evidence type="ECO:0000313" key="4">
    <source>
        <dbReference type="Proteomes" id="UP000053815"/>
    </source>
</evidence>
<feature type="region of interest" description="Disordered" evidence="1">
    <location>
        <begin position="1"/>
        <end position="62"/>
    </location>
</feature>
<feature type="compositionally biased region" description="Low complexity" evidence="1">
    <location>
        <begin position="373"/>
        <end position="417"/>
    </location>
</feature>
<proteinExistence type="predicted"/>
<dbReference type="PANTHER" id="PTHR43830:SF3">
    <property type="entry name" value="PROTEIN PSP1"/>
    <property type="match status" value="1"/>
</dbReference>
<feature type="region of interest" description="Disordered" evidence="1">
    <location>
        <begin position="330"/>
        <end position="350"/>
    </location>
</feature>
<evidence type="ECO:0000259" key="2">
    <source>
        <dbReference type="PROSITE" id="PS51411"/>
    </source>
</evidence>
<dbReference type="PROSITE" id="PS51411">
    <property type="entry name" value="PSP1_C"/>
    <property type="match status" value="1"/>
</dbReference>